<dbReference type="Pfam" id="PF12755">
    <property type="entry name" value="Vac14_Fab1_bd"/>
    <property type="match status" value="1"/>
</dbReference>
<keyword evidence="6" id="KW-1185">Reference proteome</keyword>
<comment type="similarity">
    <text evidence="2">Belongs to the IPI1/TEX10 family.</text>
</comment>
<proteinExistence type="inferred from homology"/>
<dbReference type="Proteomes" id="UP001152799">
    <property type="component" value="Chromosome 6"/>
</dbReference>
<evidence type="ECO:0000259" key="4">
    <source>
        <dbReference type="Pfam" id="PF12333"/>
    </source>
</evidence>
<dbReference type="InterPro" id="IPR024679">
    <property type="entry name" value="Ipi1_N"/>
</dbReference>
<sequence>MGKNHRHKKDLKAEKAKTKLKQSKTKFLPKGQNVTNTAFKIKPIVLQEQLKQRYADDILSKRKLNVKDLLTRVKHYNENVRHTACEELTDMVKYYTQEIVQQYLSQVCLAIGNLMQDKEMKVRKAGVKCTDTILSFVPNEKLTPFIDIFSTNLRCAMTNIDKNIQEDSLSFLDCFINKDCGLISKSSEKLLPDFLSLISKLRNDSQLGRTLTLNLGSKMTSVTWRIKVLSRLHAVLSVILGKHHTEGHIEESEDNNNVFSANKTSICPIYKEALNKKIDGPIMDIFSINNTLNYNNSDTINKHILTLIPLLYETWLEVTPEQKVQKSASESSVLSEEIAALLTCITNTLYLLWQYVKRIENDEVNLKTVFMSSDGQKFLKHLLTGFPYCHPGSRKKFKNPSLKILESNTDARCVHENLMICFLYLVLYVNCTQHNLMKDSGPISAYLTKIFIQKNALGENCMQCILELLKECFGSNYQKWLKSGVDLDMILVNSIHLYAYGRISEKNKLKLFQILTNIVSNEHMSRNSNYQNWLSTLPNILCETSIPDTTILALLELSKRNCSTFHKALAQKIPDVIENLEKIQIVLTTDSILHNETAAKRNLASIFYYLPASFSGNMQLFEEFITRTRSEFRKHIEDVLVLRKEFRRS</sequence>
<dbReference type="AlphaFoldDB" id="A0A9N9MUD8"/>
<dbReference type="PANTHER" id="PTHR16056:SF2">
    <property type="entry name" value="TESTIS-EXPRESSED PROTEIN 10"/>
    <property type="match status" value="1"/>
</dbReference>
<dbReference type="InterPro" id="IPR016024">
    <property type="entry name" value="ARM-type_fold"/>
</dbReference>
<keyword evidence="3" id="KW-0539">Nucleus</keyword>
<gene>
    <name evidence="5" type="ORF">CEUTPL_LOCUS10617</name>
</gene>
<dbReference type="PANTHER" id="PTHR16056">
    <property type="entry name" value="REGULATOR OF MICROTUBULE DYNAMICS PROTEIN"/>
    <property type="match status" value="1"/>
</dbReference>
<feature type="domain" description="Pre-rRNA-processing protein Ipi1 N-terminal" evidence="4">
    <location>
        <begin position="140"/>
        <end position="236"/>
    </location>
</feature>
<evidence type="ECO:0000313" key="6">
    <source>
        <dbReference type="Proteomes" id="UP001152799"/>
    </source>
</evidence>
<dbReference type="OrthoDB" id="361362at2759"/>
<evidence type="ECO:0000256" key="1">
    <source>
        <dbReference type="ARBA" id="ARBA00004123"/>
    </source>
</evidence>
<dbReference type="GO" id="GO:0071339">
    <property type="term" value="C:MLL1 complex"/>
    <property type="evidence" value="ECO:0007669"/>
    <property type="project" value="TreeGrafter"/>
</dbReference>
<evidence type="ECO:0000256" key="2">
    <source>
        <dbReference type="ARBA" id="ARBA00006427"/>
    </source>
</evidence>
<dbReference type="Gene3D" id="1.25.10.10">
    <property type="entry name" value="Leucine-rich Repeat Variant"/>
    <property type="match status" value="1"/>
</dbReference>
<reference evidence="5" key="1">
    <citation type="submission" date="2022-01" db="EMBL/GenBank/DDBJ databases">
        <authorList>
            <person name="King R."/>
        </authorList>
    </citation>
    <scope>NUCLEOTIDE SEQUENCE</scope>
</reference>
<comment type="subcellular location">
    <subcellularLocation>
        <location evidence="1">Nucleus</location>
    </subcellularLocation>
</comment>
<accession>A0A9N9MUD8</accession>
<dbReference type="EMBL" id="OU892282">
    <property type="protein sequence ID" value="CAG9770160.1"/>
    <property type="molecule type" value="Genomic_DNA"/>
</dbReference>
<dbReference type="InterPro" id="IPR011989">
    <property type="entry name" value="ARM-like"/>
</dbReference>
<organism evidence="5 6">
    <name type="scientific">Ceutorhynchus assimilis</name>
    <name type="common">cabbage seed weevil</name>
    <dbReference type="NCBI Taxonomy" id="467358"/>
    <lineage>
        <taxon>Eukaryota</taxon>
        <taxon>Metazoa</taxon>
        <taxon>Ecdysozoa</taxon>
        <taxon>Arthropoda</taxon>
        <taxon>Hexapoda</taxon>
        <taxon>Insecta</taxon>
        <taxon>Pterygota</taxon>
        <taxon>Neoptera</taxon>
        <taxon>Endopterygota</taxon>
        <taxon>Coleoptera</taxon>
        <taxon>Polyphaga</taxon>
        <taxon>Cucujiformia</taxon>
        <taxon>Curculionidae</taxon>
        <taxon>Ceutorhynchinae</taxon>
        <taxon>Ceutorhynchus</taxon>
    </lineage>
</organism>
<evidence type="ECO:0000256" key="3">
    <source>
        <dbReference type="ARBA" id="ARBA00023242"/>
    </source>
</evidence>
<name>A0A9N9MUD8_9CUCU</name>
<evidence type="ECO:0000313" key="5">
    <source>
        <dbReference type="EMBL" id="CAG9770160.1"/>
    </source>
</evidence>
<dbReference type="SUPFAM" id="SSF48371">
    <property type="entry name" value="ARM repeat"/>
    <property type="match status" value="1"/>
</dbReference>
<protein>
    <recommendedName>
        <fullName evidence="4">Pre-rRNA-processing protein Ipi1 N-terminal domain-containing protein</fullName>
    </recommendedName>
</protein>
<dbReference type="Pfam" id="PF12333">
    <property type="entry name" value="Ipi1_N"/>
    <property type="match status" value="1"/>
</dbReference>